<name>A0AA38GBT8_TAXCH</name>
<protein>
    <submittedName>
        <fullName evidence="1">Uncharacterized protein</fullName>
    </submittedName>
</protein>
<proteinExistence type="predicted"/>
<dbReference type="Proteomes" id="UP000824469">
    <property type="component" value="Unassembled WGS sequence"/>
</dbReference>
<dbReference type="AlphaFoldDB" id="A0AA38GBT8"/>
<dbReference type="EMBL" id="JAHRHJ020000003">
    <property type="protein sequence ID" value="KAH9320611.1"/>
    <property type="molecule type" value="Genomic_DNA"/>
</dbReference>
<organism evidence="1 2">
    <name type="scientific">Taxus chinensis</name>
    <name type="common">Chinese yew</name>
    <name type="synonym">Taxus wallichiana var. chinensis</name>
    <dbReference type="NCBI Taxonomy" id="29808"/>
    <lineage>
        <taxon>Eukaryota</taxon>
        <taxon>Viridiplantae</taxon>
        <taxon>Streptophyta</taxon>
        <taxon>Embryophyta</taxon>
        <taxon>Tracheophyta</taxon>
        <taxon>Spermatophyta</taxon>
        <taxon>Pinopsida</taxon>
        <taxon>Pinidae</taxon>
        <taxon>Conifers II</taxon>
        <taxon>Cupressales</taxon>
        <taxon>Taxaceae</taxon>
        <taxon>Taxus</taxon>
    </lineage>
</organism>
<accession>A0AA38GBT8</accession>
<feature type="non-terminal residue" evidence="1">
    <location>
        <position position="1"/>
    </location>
</feature>
<sequence length="81" mass="9275">DSKFLACVLGVVEDKEEKCKEIFSLWSRDKFFYYVVTGAFSLRGKESKQLCGKLCFQNLCENFNLLPVRGNLCGESSYAWS</sequence>
<evidence type="ECO:0000313" key="1">
    <source>
        <dbReference type="EMBL" id="KAH9320611.1"/>
    </source>
</evidence>
<reference evidence="1 2" key="1">
    <citation type="journal article" date="2021" name="Nat. Plants">
        <title>The Taxus genome provides insights into paclitaxel biosynthesis.</title>
        <authorList>
            <person name="Xiong X."/>
            <person name="Gou J."/>
            <person name="Liao Q."/>
            <person name="Li Y."/>
            <person name="Zhou Q."/>
            <person name="Bi G."/>
            <person name="Li C."/>
            <person name="Du R."/>
            <person name="Wang X."/>
            <person name="Sun T."/>
            <person name="Guo L."/>
            <person name="Liang H."/>
            <person name="Lu P."/>
            <person name="Wu Y."/>
            <person name="Zhang Z."/>
            <person name="Ro D.K."/>
            <person name="Shang Y."/>
            <person name="Huang S."/>
            <person name="Yan J."/>
        </authorList>
    </citation>
    <scope>NUCLEOTIDE SEQUENCE [LARGE SCALE GENOMIC DNA]</scope>
    <source>
        <strain evidence="1">Ta-2019</strain>
    </source>
</reference>
<comment type="caution">
    <text evidence="1">The sequence shown here is derived from an EMBL/GenBank/DDBJ whole genome shotgun (WGS) entry which is preliminary data.</text>
</comment>
<feature type="non-terminal residue" evidence="1">
    <location>
        <position position="81"/>
    </location>
</feature>
<evidence type="ECO:0000313" key="2">
    <source>
        <dbReference type="Proteomes" id="UP000824469"/>
    </source>
</evidence>
<keyword evidence="2" id="KW-1185">Reference proteome</keyword>
<gene>
    <name evidence="1" type="ORF">KI387_015250</name>
</gene>